<keyword evidence="1" id="KW-1133">Transmembrane helix</keyword>
<keyword evidence="1" id="KW-0472">Membrane</keyword>
<dbReference type="AlphaFoldDB" id="A0A382XE58"/>
<dbReference type="EMBL" id="UINC01167119">
    <property type="protein sequence ID" value="SVD69447.1"/>
    <property type="molecule type" value="Genomic_DNA"/>
</dbReference>
<keyword evidence="1" id="KW-0812">Transmembrane</keyword>
<accession>A0A382XE58</accession>
<organism evidence="2">
    <name type="scientific">marine metagenome</name>
    <dbReference type="NCBI Taxonomy" id="408172"/>
    <lineage>
        <taxon>unclassified sequences</taxon>
        <taxon>metagenomes</taxon>
        <taxon>ecological metagenomes</taxon>
    </lineage>
</organism>
<evidence type="ECO:0000256" key="1">
    <source>
        <dbReference type="SAM" id="Phobius"/>
    </source>
</evidence>
<name>A0A382XE58_9ZZZZ</name>
<gene>
    <name evidence="2" type="ORF">METZ01_LOCUS422301</name>
</gene>
<reference evidence="2" key="1">
    <citation type="submission" date="2018-05" db="EMBL/GenBank/DDBJ databases">
        <authorList>
            <person name="Lanie J.A."/>
            <person name="Ng W.-L."/>
            <person name="Kazmierczak K.M."/>
            <person name="Andrzejewski T.M."/>
            <person name="Davidsen T.M."/>
            <person name="Wayne K.J."/>
            <person name="Tettelin H."/>
            <person name="Glass J.I."/>
            <person name="Rusch D."/>
            <person name="Podicherti R."/>
            <person name="Tsui H.-C.T."/>
            <person name="Winkler M.E."/>
        </authorList>
    </citation>
    <scope>NUCLEOTIDE SEQUENCE</scope>
</reference>
<evidence type="ECO:0000313" key="2">
    <source>
        <dbReference type="EMBL" id="SVD69447.1"/>
    </source>
</evidence>
<proteinExistence type="predicted"/>
<feature type="non-terminal residue" evidence="2">
    <location>
        <position position="1"/>
    </location>
</feature>
<sequence>VNRSAIIILGLSLLALVGAVLSFGWGASQAISGLDVEGNAKFQGEQGIIEIDAVSSYSVYVNSDFSCTDTTVSIHDEEWEYFFEDCDPIMNEPGWNMVGYFYPGVDGQLTVEANHEIAIIHDMVYLEAWGDSKLLISVGLCCFGVVGAIIGILVMVMSKPDEIQHEIEIPPIVEQSTEDTPWWSDESLDESH</sequence>
<protein>
    <submittedName>
        <fullName evidence="2">Uncharacterized protein</fullName>
    </submittedName>
</protein>
<feature type="transmembrane region" description="Helical" evidence="1">
    <location>
        <begin position="134"/>
        <end position="156"/>
    </location>
</feature>